<evidence type="ECO:0000313" key="1">
    <source>
        <dbReference type="EnsemblPlants" id="Kaladp1147s0003.1.v1.1"/>
    </source>
</evidence>
<sequence length="129" mass="14428">MWRVVGTLFGYRREHVHFAFQHDAKSIPALLIELATPTTSLVKEMSSGLKSTLRLVEEPLWRAHCNGKKRGYALKRECKSEEWIGKVLQAVEKVSMGAGVLPGDDSEAFYMMNPDGSGGPELSIYFLQV</sequence>
<accession>A0A7N0VM25</accession>
<reference evidence="1" key="1">
    <citation type="submission" date="2021-01" db="UniProtKB">
        <authorList>
            <consortium name="EnsemblPlants"/>
        </authorList>
    </citation>
    <scope>IDENTIFICATION</scope>
</reference>
<name>A0A7N0VM25_KALFE</name>
<dbReference type="Gramene" id="Kaladp1147s0003.1.v1.1">
    <property type="protein sequence ID" value="Kaladp1147s0003.1.v1.1"/>
    <property type="gene ID" value="Kaladp1147s0003.v1.1"/>
</dbReference>
<dbReference type="AlphaFoldDB" id="A0A7N0VM25"/>
<keyword evidence="2" id="KW-1185">Reference proteome</keyword>
<dbReference type="Pfam" id="PF04759">
    <property type="entry name" value="DUF617"/>
    <property type="match status" value="1"/>
</dbReference>
<dbReference type="GO" id="GO:0010274">
    <property type="term" value="P:hydrotropism"/>
    <property type="evidence" value="ECO:0007669"/>
    <property type="project" value="InterPro"/>
</dbReference>
<dbReference type="OMA" id="FCIERAL"/>
<organism evidence="1 2">
    <name type="scientific">Kalanchoe fedtschenkoi</name>
    <name type="common">Lavender scallops</name>
    <name type="synonym">South American air plant</name>
    <dbReference type="NCBI Taxonomy" id="63787"/>
    <lineage>
        <taxon>Eukaryota</taxon>
        <taxon>Viridiplantae</taxon>
        <taxon>Streptophyta</taxon>
        <taxon>Embryophyta</taxon>
        <taxon>Tracheophyta</taxon>
        <taxon>Spermatophyta</taxon>
        <taxon>Magnoliopsida</taxon>
        <taxon>eudicotyledons</taxon>
        <taxon>Gunneridae</taxon>
        <taxon>Pentapetalae</taxon>
        <taxon>Saxifragales</taxon>
        <taxon>Crassulaceae</taxon>
        <taxon>Kalanchoe</taxon>
    </lineage>
</organism>
<dbReference type="PANTHER" id="PTHR31696:SF14">
    <property type="entry name" value="PROTEIN MIZU-KUSSEI 1"/>
    <property type="match status" value="1"/>
</dbReference>
<evidence type="ECO:0000313" key="2">
    <source>
        <dbReference type="Proteomes" id="UP000594263"/>
    </source>
</evidence>
<protein>
    <submittedName>
        <fullName evidence="1">Uncharacterized protein</fullName>
    </submittedName>
</protein>
<dbReference type="Proteomes" id="UP000594263">
    <property type="component" value="Unplaced"/>
</dbReference>
<dbReference type="InterPro" id="IPR006460">
    <property type="entry name" value="MIZ1-like_pln"/>
</dbReference>
<dbReference type="EnsemblPlants" id="Kaladp1147s0003.1.v1.1">
    <property type="protein sequence ID" value="Kaladp1147s0003.1.v1.1"/>
    <property type="gene ID" value="Kaladp1147s0003.v1.1"/>
</dbReference>
<dbReference type="PANTHER" id="PTHR31696">
    <property type="entry name" value="PROTEIN MIZU-KUSSEI 1"/>
    <property type="match status" value="1"/>
</dbReference>
<proteinExistence type="predicted"/>